<dbReference type="PANTHER" id="PTHR11655:SF14">
    <property type="entry name" value="LARGE RIBOSOMAL SUBUNIT PROTEIN UL6M"/>
    <property type="match status" value="1"/>
</dbReference>
<dbReference type="InterPro" id="IPR036789">
    <property type="entry name" value="Ribosomal_uL6-like_a/b-dom_sf"/>
</dbReference>
<evidence type="ECO:0000256" key="8">
    <source>
        <dbReference type="RuleBase" id="RU003870"/>
    </source>
</evidence>
<dbReference type="Pfam" id="PF00347">
    <property type="entry name" value="Ribosomal_L6"/>
    <property type="match status" value="2"/>
</dbReference>
<feature type="domain" description="Large ribosomal subunit protein uL6 alpha-beta" evidence="9">
    <location>
        <begin position="91"/>
        <end position="165"/>
    </location>
</feature>
<keyword evidence="2 6" id="KW-0699">rRNA-binding</keyword>
<dbReference type="InterPro" id="IPR002358">
    <property type="entry name" value="Ribosomal_uL6_CS"/>
</dbReference>
<evidence type="ECO:0000256" key="3">
    <source>
        <dbReference type="ARBA" id="ARBA00022884"/>
    </source>
</evidence>
<dbReference type="FunFam" id="3.90.930.12:FF:000002">
    <property type="entry name" value="50S ribosomal protein L6"/>
    <property type="match status" value="1"/>
</dbReference>
<dbReference type="GO" id="GO:0002181">
    <property type="term" value="P:cytoplasmic translation"/>
    <property type="evidence" value="ECO:0007669"/>
    <property type="project" value="TreeGrafter"/>
</dbReference>
<evidence type="ECO:0000313" key="11">
    <source>
        <dbReference type="Proteomes" id="UP000199520"/>
    </source>
</evidence>
<keyword evidence="4 6" id="KW-0689">Ribosomal protein</keyword>
<evidence type="ECO:0000256" key="5">
    <source>
        <dbReference type="ARBA" id="ARBA00023274"/>
    </source>
</evidence>
<keyword evidence="11" id="KW-1185">Reference proteome</keyword>
<dbReference type="GO" id="GO:0022625">
    <property type="term" value="C:cytosolic large ribosomal subunit"/>
    <property type="evidence" value="ECO:0007669"/>
    <property type="project" value="UniProtKB-UniRule"/>
</dbReference>
<name>A0A1I4LWR5_9FIRM</name>
<evidence type="ECO:0000256" key="2">
    <source>
        <dbReference type="ARBA" id="ARBA00022730"/>
    </source>
</evidence>
<feature type="domain" description="Large ribosomal subunit protein uL6 alpha-beta" evidence="9">
    <location>
        <begin position="11"/>
        <end position="83"/>
    </location>
</feature>
<dbReference type="OrthoDB" id="9805007at2"/>
<dbReference type="Proteomes" id="UP000199520">
    <property type="component" value="Unassembled WGS sequence"/>
</dbReference>
<dbReference type="PANTHER" id="PTHR11655">
    <property type="entry name" value="60S/50S RIBOSOMAL PROTEIN L6/L9"/>
    <property type="match status" value="1"/>
</dbReference>
<protein>
    <recommendedName>
        <fullName evidence="6">Large ribosomal subunit protein uL6</fullName>
    </recommendedName>
</protein>
<keyword evidence="5 6" id="KW-0687">Ribonucleoprotein</keyword>
<comment type="subunit">
    <text evidence="6">Part of the 50S ribosomal subunit.</text>
</comment>
<comment type="similarity">
    <text evidence="1 6 7">Belongs to the universal ribosomal protein uL6 family.</text>
</comment>
<dbReference type="PROSITE" id="PS00525">
    <property type="entry name" value="RIBOSOMAL_L6_1"/>
    <property type="match status" value="1"/>
</dbReference>
<dbReference type="GO" id="GO:0003735">
    <property type="term" value="F:structural constituent of ribosome"/>
    <property type="evidence" value="ECO:0007669"/>
    <property type="project" value="UniProtKB-UniRule"/>
</dbReference>
<dbReference type="PIRSF" id="PIRSF002162">
    <property type="entry name" value="Ribosomal_L6"/>
    <property type="match status" value="1"/>
</dbReference>
<evidence type="ECO:0000256" key="4">
    <source>
        <dbReference type="ARBA" id="ARBA00022980"/>
    </source>
</evidence>
<dbReference type="AlphaFoldDB" id="A0A1I4LWR5"/>
<dbReference type="InterPro" id="IPR000702">
    <property type="entry name" value="Ribosomal_uL6-like"/>
</dbReference>
<dbReference type="NCBIfam" id="TIGR03654">
    <property type="entry name" value="L6_bact"/>
    <property type="match status" value="1"/>
</dbReference>
<dbReference type="RefSeq" id="WP_090938865.1">
    <property type="nucleotide sequence ID" value="NZ_FOTS01000027.1"/>
</dbReference>
<evidence type="ECO:0000256" key="1">
    <source>
        <dbReference type="ARBA" id="ARBA00009356"/>
    </source>
</evidence>
<dbReference type="PRINTS" id="PR00059">
    <property type="entry name" value="RIBOSOMALL6"/>
</dbReference>
<evidence type="ECO:0000256" key="7">
    <source>
        <dbReference type="RuleBase" id="RU003869"/>
    </source>
</evidence>
<sequence>MSRIGRMPIAIPAGVTVTIGDSNQVSVKGPKGELTRAIHKDMILELEDNTLVVKRPSDEKEHRSLHGLTRTLLSNMVVGVTQGFTKTLEIVGVGYRAAKAGKNVALTLGFSHPLEVAAPEGMTLDVPAPNKIVVSGINKEEVGALAAKIRKYREPEPYKGKGVRYEGEVVRRKVGKAGGKGKK</sequence>
<dbReference type="FunFam" id="3.90.930.12:FF:000001">
    <property type="entry name" value="50S ribosomal protein L6"/>
    <property type="match status" value="1"/>
</dbReference>
<organism evidence="10 11">
    <name type="scientific">Pelosinus propionicus DSM 13327</name>
    <dbReference type="NCBI Taxonomy" id="1123291"/>
    <lineage>
        <taxon>Bacteria</taxon>
        <taxon>Bacillati</taxon>
        <taxon>Bacillota</taxon>
        <taxon>Negativicutes</taxon>
        <taxon>Selenomonadales</taxon>
        <taxon>Sporomusaceae</taxon>
        <taxon>Pelosinus</taxon>
    </lineage>
</organism>
<dbReference type="Gene3D" id="3.90.930.12">
    <property type="entry name" value="Ribosomal protein L6, alpha-beta domain"/>
    <property type="match status" value="2"/>
</dbReference>
<gene>
    <name evidence="6" type="primary">rplF</name>
    <name evidence="10" type="ORF">SAMN04490355_102761</name>
</gene>
<keyword evidence="3 6" id="KW-0694">RNA-binding</keyword>
<dbReference type="InterPro" id="IPR019906">
    <property type="entry name" value="Ribosomal_uL6_bac-type"/>
</dbReference>
<evidence type="ECO:0000259" key="9">
    <source>
        <dbReference type="Pfam" id="PF00347"/>
    </source>
</evidence>
<dbReference type="GO" id="GO:0019843">
    <property type="term" value="F:rRNA binding"/>
    <property type="evidence" value="ECO:0007669"/>
    <property type="project" value="UniProtKB-UniRule"/>
</dbReference>
<accession>A0A1I4LWR5</accession>
<comment type="function">
    <text evidence="6 8">This protein binds to the 23S rRNA, and is important in its secondary structure. It is located near the subunit interface in the base of the L7/L12 stalk, and near the tRNA binding site of the peptidyltransferase center.</text>
</comment>
<evidence type="ECO:0000313" key="10">
    <source>
        <dbReference type="EMBL" id="SFL95147.1"/>
    </source>
</evidence>
<dbReference type="SUPFAM" id="SSF56053">
    <property type="entry name" value="Ribosomal protein L6"/>
    <property type="match status" value="2"/>
</dbReference>
<proteinExistence type="inferred from homology"/>
<evidence type="ECO:0000256" key="6">
    <source>
        <dbReference type="HAMAP-Rule" id="MF_01365"/>
    </source>
</evidence>
<dbReference type="InterPro" id="IPR020040">
    <property type="entry name" value="Ribosomal_uL6_a/b-dom"/>
</dbReference>
<dbReference type="EMBL" id="FOTS01000027">
    <property type="protein sequence ID" value="SFL95147.1"/>
    <property type="molecule type" value="Genomic_DNA"/>
</dbReference>
<dbReference type="HAMAP" id="MF_01365_B">
    <property type="entry name" value="Ribosomal_uL6_B"/>
    <property type="match status" value="1"/>
</dbReference>
<reference evidence="11" key="1">
    <citation type="submission" date="2016-10" db="EMBL/GenBank/DDBJ databases">
        <authorList>
            <person name="Varghese N."/>
            <person name="Submissions S."/>
        </authorList>
    </citation>
    <scope>NUCLEOTIDE SEQUENCE [LARGE SCALE GENOMIC DNA]</scope>
    <source>
        <strain evidence="11">DSM 13327</strain>
    </source>
</reference>
<dbReference type="STRING" id="1123291.SAMN04490355_102761"/>